<dbReference type="InterPro" id="IPR001123">
    <property type="entry name" value="LeuE-type"/>
</dbReference>
<dbReference type="PANTHER" id="PTHR30086">
    <property type="entry name" value="ARGININE EXPORTER PROTEIN ARGO"/>
    <property type="match status" value="1"/>
</dbReference>
<evidence type="ECO:0000256" key="4">
    <source>
        <dbReference type="ARBA" id="ARBA00022989"/>
    </source>
</evidence>
<comment type="subcellular location">
    <subcellularLocation>
        <location evidence="1">Cell membrane</location>
        <topology evidence="1">Multi-pass membrane protein</topology>
    </subcellularLocation>
</comment>
<dbReference type="RefSeq" id="WP_331255744.1">
    <property type="nucleotide sequence ID" value="NZ_CP133270.1"/>
</dbReference>
<feature type="transmembrane region" description="Helical" evidence="6">
    <location>
        <begin position="126"/>
        <end position="149"/>
    </location>
</feature>
<reference evidence="7 8" key="1">
    <citation type="journal article" date="2024" name="Environ. Microbiol.">
        <title>Novel evolutionary insights on the interactions of the Holosporales (Alphaproteobacteria) with eukaryotic hosts from comparative genomics.</title>
        <authorList>
            <person name="Giovannini M."/>
            <person name="Petroni G."/>
            <person name="Castelli M."/>
        </authorList>
    </citation>
    <scope>NUCLEOTIDE SEQUENCE [LARGE SCALE GENOMIC DNA]</scope>
    <source>
        <strain evidence="7 8">US_Bl 15I1</strain>
    </source>
</reference>
<evidence type="ECO:0000256" key="2">
    <source>
        <dbReference type="ARBA" id="ARBA00022475"/>
    </source>
</evidence>
<accession>A0ABZ2C5N7</accession>
<evidence type="ECO:0000256" key="5">
    <source>
        <dbReference type="ARBA" id="ARBA00023136"/>
    </source>
</evidence>
<evidence type="ECO:0000313" key="8">
    <source>
        <dbReference type="Proteomes" id="UP001330434"/>
    </source>
</evidence>
<evidence type="ECO:0000256" key="6">
    <source>
        <dbReference type="SAM" id="Phobius"/>
    </source>
</evidence>
<evidence type="ECO:0000256" key="3">
    <source>
        <dbReference type="ARBA" id="ARBA00022692"/>
    </source>
</evidence>
<keyword evidence="4 6" id="KW-1133">Transmembrane helix</keyword>
<organism evidence="7 8">
    <name type="scientific">Candidatus Bealeia paramacronuclearis</name>
    <dbReference type="NCBI Taxonomy" id="1921001"/>
    <lineage>
        <taxon>Bacteria</taxon>
        <taxon>Pseudomonadati</taxon>
        <taxon>Pseudomonadota</taxon>
        <taxon>Alphaproteobacteria</taxon>
        <taxon>Holosporales</taxon>
        <taxon>Holosporaceae</taxon>
        <taxon>Candidatus Bealeia</taxon>
    </lineage>
</organism>
<keyword evidence="3 6" id="KW-0812">Transmembrane</keyword>
<keyword evidence="8" id="KW-1185">Reference proteome</keyword>
<evidence type="ECO:0000256" key="1">
    <source>
        <dbReference type="ARBA" id="ARBA00004651"/>
    </source>
</evidence>
<name>A0ABZ2C5N7_9PROT</name>
<feature type="transmembrane region" description="Helical" evidence="6">
    <location>
        <begin position="47"/>
        <end position="67"/>
    </location>
</feature>
<dbReference type="Pfam" id="PF01810">
    <property type="entry name" value="LysE"/>
    <property type="match status" value="1"/>
</dbReference>
<dbReference type="EMBL" id="CP133270">
    <property type="protein sequence ID" value="WVX66931.1"/>
    <property type="molecule type" value="Genomic_DNA"/>
</dbReference>
<sequence length="218" mass="23903">MQFMFDLILTYWPEILTVTGIQIAGLISPGPDFAIVVRNSLLFSRRAALATALGIALGILVHVSYILLGLGTVIAQTLWLFMGLKIVGAGYLLYIGYKGLRSKKSEEIETVEKAPKNLTIFQALRLGFLTNALNPKAMLFLLSLFTVVIPSDAPSLLLSFYGVIIFGTTVLWFSLVALFLSTPRIKKVFTQSKHWIERVTGGALMALGVKLALLTTRP</sequence>
<dbReference type="Proteomes" id="UP001330434">
    <property type="component" value="Chromosome"/>
</dbReference>
<dbReference type="PANTHER" id="PTHR30086:SF21">
    <property type="entry name" value="TRANSPORT PROTEIN"/>
    <property type="match status" value="1"/>
</dbReference>
<dbReference type="PIRSF" id="PIRSF006324">
    <property type="entry name" value="LeuE"/>
    <property type="match status" value="1"/>
</dbReference>
<gene>
    <name evidence="7" type="ORF">Bealeia1_01126</name>
</gene>
<feature type="transmembrane region" description="Helical" evidence="6">
    <location>
        <begin position="155"/>
        <end position="180"/>
    </location>
</feature>
<proteinExistence type="predicted"/>
<evidence type="ECO:0000313" key="7">
    <source>
        <dbReference type="EMBL" id="WVX66931.1"/>
    </source>
</evidence>
<keyword evidence="5 6" id="KW-0472">Membrane</keyword>
<feature type="transmembrane region" description="Helical" evidence="6">
    <location>
        <begin position="73"/>
        <end position="94"/>
    </location>
</feature>
<keyword evidence="2" id="KW-1003">Cell membrane</keyword>
<protein>
    <submittedName>
        <fullName evidence="7">LysE family translocator</fullName>
    </submittedName>
</protein>